<gene>
    <name evidence="1" type="ORF">Pcinc_008268</name>
</gene>
<dbReference type="Proteomes" id="UP001286313">
    <property type="component" value="Unassembled WGS sequence"/>
</dbReference>
<protein>
    <submittedName>
        <fullName evidence="1">Uncharacterized protein</fullName>
    </submittedName>
</protein>
<proteinExistence type="predicted"/>
<sequence>MAVESRIWKDGMAGIDYTIRLFNPCLLSIQTAAVAQCGQSHMGDNSVVSDGYTIRLLDPCLLPKEAAGKSRLMVQRLDVISAWSEVGL</sequence>
<keyword evidence="2" id="KW-1185">Reference proteome</keyword>
<comment type="caution">
    <text evidence="1">The sequence shown here is derived from an EMBL/GenBank/DDBJ whole genome shotgun (WGS) entry which is preliminary data.</text>
</comment>
<organism evidence="1 2">
    <name type="scientific">Petrolisthes cinctipes</name>
    <name type="common">Flat porcelain crab</name>
    <dbReference type="NCBI Taxonomy" id="88211"/>
    <lineage>
        <taxon>Eukaryota</taxon>
        <taxon>Metazoa</taxon>
        <taxon>Ecdysozoa</taxon>
        <taxon>Arthropoda</taxon>
        <taxon>Crustacea</taxon>
        <taxon>Multicrustacea</taxon>
        <taxon>Malacostraca</taxon>
        <taxon>Eumalacostraca</taxon>
        <taxon>Eucarida</taxon>
        <taxon>Decapoda</taxon>
        <taxon>Pleocyemata</taxon>
        <taxon>Anomura</taxon>
        <taxon>Galatheoidea</taxon>
        <taxon>Porcellanidae</taxon>
        <taxon>Petrolisthes</taxon>
    </lineage>
</organism>
<dbReference type="EMBL" id="JAWQEG010000621">
    <property type="protein sequence ID" value="KAK3887562.1"/>
    <property type="molecule type" value="Genomic_DNA"/>
</dbReference>
<evidence type="ECO:0000313" key="1">
    <source>
        <dbReference type="EMBL" id="KAK3887562.1"/>
    </source>
</evidence>
<dbReference type="AlphaFoldDB" id="A0AAE1G7G2"/>
<reference evidence="1" key="1">
    <citation type="submission" date="2023-10" db="EMBL/GenBank/DDBJ databases">
        <title>Genome assemblies of two species of porcelain crab, Petrolisthes cinctipes and Petrolisthes manimaculis (Anomura: Porcellanidae).</title>
        <authorList>
            <person name="Angst P."/>
        </authorList>
    </citation>
    <scope>NUCLEOTIDE SEQUENCE</scope>
    <source>
        <strain evidence="1">PB745_01</strain>
        <tissue evidence="1">Gill</tissue>
    </source>
</reference>
<evidence type="ECO:0000313" key="2">
    <source>
        <dbReference type="Proteomes" id="UP001286313"/>
    </source>
</evidence>
<name>A0AAE1G7G2_PETCI</name>
<accession>A0AAE1G7G2</accession>